<protein>
    <submittedName>
        <fullName evidence="1">Uncharacterized protein</fullName>
    </submittedName>
</protein>
<dbReference type="Proteomes" id="UP000318010">
    <property type="component" value="Unassembled WGS sequence"/>
</dbReference>
<sequence length="101" mass="11688">MKKIKVNSEDVFTPVEKLMDMLDTAQNEFNEALSDLDIITQLLELAHPQVIKPYIKEFLEGFHIVETDRLAQWIDKVIHAVCEVELYETAADLLKIKEKVC</sequence>
<dbReference type="EMBL" id="VOEI01000002">
    <property type="protein sequence ID" value="TWR26919.1"/>
    <property type="molecule type" value="Genomic_DNA"/>
</dbReference>
<evidence type="ECO:0000313" key="1">
    <source>
        <dbReference type="EMBL" id="TWR26919.1"/>
    </source>
</evidence>
<organism evidence="1 2">
    <name type="scientific">Mucilaginibacter achroorhodeus</name>
    <dbReference type="NCBI Taxonomy" id="2599294"/>
    <lineage>
        <taxon>Bacteria</taxon>
        <taxon>Pseudomonadati</taxon>
        <taxon>Bacteroidota</taxon>
        <taxon>Sphingobacteriia</taxon>
        <taxon>Sphingobacteriales</taxon>
        <taxon>Sphingobacteriaceae</taxon>
        <taxon>Mucilaginibacter</taxon>
    </lineage>
</organism>
<gene>
    <name evidence="1" type="ORF">FPZ42_07745</name>
</gene>
<dbReference type="AlphaFoldDB" id="A0A563U6I2"/>
<evidence type="ECO:0000313" key="2">
    <source>
        <dbReference type="Proteomes" id="UP000318010"/>
    </source>
</evidence>
<dbReference type="RefSeq" id="WP_146270032.1">
    <property type="nucleotide sequence ID" value="NZ_VOEI01000002.1"/>
</dbReference>
<comment type="caution">
    <text evidence="1">The sequence shown here is derived from an EMBL/GenBank/DDBJ whole genome shotgun (WGS) entry which is preliminary data.</text>
</comment>
<proteinExistence type="predicted"/>
<keyword evidence="2" id="KW-1185">Reference proteome</keyword>
<reference evidence="1 2" key="1">
    <citation type="submission" date="2019-07" db="EMBL/GenBank/DDBJ databases">
        <authorList>
            <person name="Kim J."/>
        </authorList>
    </citation>
    <scope>NUCLEOTIDE SEQUENCE [LARGE SCALE GENOMIC DNA]</scope>
    <source>
        <strain evidence="1 2">MJ1a</strain>
    </source>
</reference>
<name>A0A563U6I2_9SPHI</name>
<accession>A0A563U6I2</accession>